<keyword evidence="1" id="KW-1133">Transmembrane helix</keyword>
<name>I0GUW1_SELRL</name>
<gene>
    <name evidence="2" type="ordered locus">SELR_pSRC200140</name>
</gene>
<dbReference type="PATRIC" id="fig|927704.6.peg.3208"/>
<geneLocation type="plasmid" evidence="2 3">
    <name>pSRC2</name>
</geneLocation>
<evidence type="ECO:0000313" key="2">
    <source>
        <dbReference type="EMBL" id="BAL84548.1"/>
    </source>
</evidence>
<evidence type="ECO:0000313" key="3">
    <source>
        <dbReference type="Proteomes" id="UP000007887"/>
    </source>
</evidence>
<dbReference type="KEGG" id="sri:SELR_pSRC200140"/>
<reference evidence="2 3" key="1">
    <citation type="submission" date="2011-10" db="EMBL/GenBank/DDBJ databases">
        <title>Whole genome sequence of Selenomonas ruminantium subsp. lactilytica TAM6421.</title>
        <authorList>
            <person name="Oguchi A."/>
            <person name="Ankai A."/>
            <person name="Kaneko J."/>
            <person name="Yamada-Narita S."/>
            <person name="Fukui S."/>
            <person name="Takahashi M."/>
            <person name="Onodera T."/>
            <person name="Kojima S."/>
            <person name="Fushimi T."/>
            <person name="Abe N."/>
            <person name="Kamio Y."/>
            <person name="Yamazaki S."/>
            <person name="Fujita N."/>
        </authorList>
    </citation>
    <scope>NUCLEOTIDE SEQUENCE [LARGE SCALE GENOMIC DNA]</scope>
    <source>
        <strain evidence="3">NBRC 103574 / TAM6421</strain>
        <plasmid evidence="2 3">pSRC2</plasmid>
    </source>
</reference>
<keyword evidence="1" id="KW-0472">Membrane</keyword>
<dbReference type="EMBL" id="AP012293">
    <property type="protein sequence ID" value="BAL84548.1"/>
    <property type="molecule type" value="Genomic_DNA"/>
</dbReference>
<feature type="transmembrane region" description="Helical" evidence="1">
    <location>
        <begin position="96"/>
        <end position="113"/>
    </location>
</feature>
<dbReference type="HOGENOM" id="CLU_2119430_0_0_9"/>
<feature type="transmembrane region" description="Helical" evidence="1">
    <location>
        <begin position="57"/>
        <end position="76"/>
    </location>
</feature>
<dbReference type="AlphaFoldDB" id="I0GUW1"/>
<proteinExistence type="predicted"/>
<sequence length="114" mass="13300">MISEAQSRIQRVNCRVKSENRLPALDVFRGLALLQLGFMLVPDIMENIFCICRNFGRNALLMYILSELVQSFLWSLKTPDGELVYPWLWEISVKDCGSTAFSILLFSMMWILFW</sequence>
<keyword evidence="1" id="KW-0812">Transmembrane</keyword>
<protein>
    <submittedName>
        <fullName evidence="2">Uncharacterized protein</fullName>
    </submittedName>
</protein>
<organism evidence="2 3">
    <name type="scientific">Selenomonas ruminantium subsp. lactilytica (strain NBRC 103574 / TAM6421)</name>
    <dbReference type="NCBI Taxonomy" id="927704"/>
    <lineage>
        <taxon>Bacteria</taxon>
        <taxon>Bacillati</taxon>
        <taxon>Bacillota</taxon>
        <taxon>Negativicutes</taxon>
        <taxon>Selenomonadales</taxon>
        <taxon>Selenomonadaceae</taxon>
        <taxon>Selenomonas</taxon>
    </lineage>
</organism>
<accession>I0GUW1</accession>
<evidence type="ECO:0000256" key="1">
    <source>
        <dbReference type="SAM" id="Phobius"/>
    </source>
</evidence>
<keyword evidence="2" id="KW-0614">Plasmid</keyword>
<dbReference type="Proteomes" id="UP000007887">
    <property type="component" value="Plasmid pSRC2"/>
</dbReference>